<dbReference type="PANTHER" id="PTHR40448:SF1">
    <property type="entry name" value="TWO-COMPONENT SENSOR HISTIDINE KINASE"/>
    <property type="match status" value="1"/>
</dbReference>
<organism evidence="2 3">
    <name type="scientific">Streptococcus uberis</name>
    <dbReference type="NCBI Taxonomy" id="1349"/>
    <lineage>
        <taxon>Bacteria</taxon>
        <taxon>Bacillati</taxon>
        <taxon>Bacillota</taxon>
        <taxon>Bacilli</taxon>
        <taxon>Lactobacillales</taxon>
        <taxon>Streptococcaceae</taxon>
        <taxon>Streptococcus</taxon>
    </lineage>
</organism>
<evidence type="ECO:0000313" key="2">
    <source>
        <dbReference type="EMBL" id="MTD01136.1"/>
    </source>
</evidence>
<dbReference type="GO" id="GO:0042802">
    <property type="term" value="F:identical protein binding"/>
    <property type="evidence" value="ECO:0007669"/>
    <property type="project" value="TreeGrafter"/>
</dbReference>
<dbReference type="AlphaFoldDB" id="A0A6L6G8R6"/>
<comment type="caution">
    <text evidence="2">The sequence shown here is derived from an EMBL/GenBank/DDBJ whole genome shotgun (WGS) entry which is preliminary data.</text>
</comment>
<dbReference type="EMBL" id="WLXI01000018">
    <property type="protein sequence ID" value="MTD01136.1"/>
    <property type="molecule type" value="Genomic_DNA"/>
</dbReference>
<proteinExistence type="predicted"/>
<protein>
    <submittedName>
        <fullName evidence="2">GHKL domain-containing protein</fullName>
    </submittedName>
</protein>
<dbReference type="Proteomes" id="UP000483839">
    <property type="component" value="Unassembled WGS sequence"/>
</dbReference>
<dbReference type="Gene3D" id="3.30.565.10">
    <property type="entry name" value="Histidine kinase-like ATPase, C-terminal domain"/>
    <property type="match status" value="1"/>
</dbReference>
<name>A0A6L6G8R6_STRUB</name>
<evidence type="ECO:0000313" key="3">
    <source>
        <dbReference type="Proteomes" id="UP000483839"/>
    </source>
</evidence>
<feature type="domain" description="Sensor histidine kinase NatK-like C-terminal" evidence="1">
    <location>
        <begin position="334"/>
        <end position="437"/>
    </location>
</feature>
<dbReference type="PANTHER" id="PTHR40448">
    <property type="entry name" value="TWO-COMPONENT SENSOR HISTIDINE KINASE"/>
    <property type="match status" value="1"/>
</dbReference>
<sequence>MLILYKLILYMIVMLNNLILFLTISKAQAKLWKILLFFIVTIATIFFVDPYYIILDPIYFFVFSLLIRPNKSLSNHVFYSFLTATISDFMSRMVGYIILPTLFHQSYEYLSTQTWYVILVYALILPLYAFIHCVLHIDYDAIQLANSEMVSKTYQTMNITMVLFYILVQSSIFIEHYLPSFALINAYYRHLIIYFYALVLLWGILNLNKISTRTVALIINDERRKHYHNLAKYNHYLESLYQEIRDFRNKTSRNLLSFEESIESGDKERIRQDFQEYIQNRQNPFPEQKYYLDKLIHLKISPVKSLISAKLLEAQEKGISVTIEIPDVISTLAMKEIDFIIVLSVFLDNAIEAAMDSHGKRIRLAMFMHDEAVNVIIENSSLVEKINLNQIFASGYSTKGHNRGIGLSNVMKIMNRYPKCSLSTKSSNYTVTQHLTIH</sequence>
<gene>
    <name evidence="2" type="ORF">GKS16_02410</name>
</gene>
<evidence type="ECO:0000259" key="1">
    <source>
        <dbReference type="Pfam" id="PF14501"/>
    </source>
</evidence>
<accession>A0A6L6G8R6</accession>
<reference evidence="2 3" key="1">
    <citation type="submission" date="2019-11" db="EMBL/GenBank/DDBJ databases">
        <title>Streptococcus uberis isolated from clinical mastitis cases on a southeastern Queensland dairy.</title>
        <authorList>
            <person name="Workentine M.L."/>
            <person name="Price R."/>
            <person name="Olchowy T."/>
        </authorList>
    </citation>
    <scope>NUCLEOTIDE SEQUENCE [LARGE SCALE GENOMIC DNA]</scope>
    <source>
        <strain evidence="2 3">OLC4459-A17</strain>
    </source>
</reference>
<dbReference type="SUPFAM" id="SSF55874">
    <property type="entry name" value="ATPase domain of HSP90 chaperone/DNA topoisomerase II/histidine kinase"/>
    <property type="match status" value="1"/>
</dbReference>
<dbReference type="RefSeq" id="WP_154617169.1">
    <property type="nucleotide sequence ID" value="NZ_WLXE01000037.1"/>
</dbReference>
<dbReference type="InterPro" id="IPR036890">
    <property type="entry name" value="HATPase_C_sf"/>
</dbReference>
<dbReference type="InterPro" id="IPR032834">
    <property type="entry name" value="NatK-like_C"/>
</dbReference>
<dbReference type="Pfam" id="PF14501">
    <property type="entry name" value="HATPase_c_5"/>
    <property type="match status" value="1"/>
</dbReference>